<gene>
    <name evidence="2" type="ORF">Syun_012584</name>
</gene>
<comment type="caution">
    <text evidence="2">The sequence shown here is derived from an EMBL/GenBank/DDBJ whole genome shotgun (WGS) entry which is preliminary data.</text>
</comment>
<sequence>MRSHEKIHDVLATPAHMQPSISSASLFDEANVWWRTIVASKGKPKDWAEFKERFNEKYIPHTICNRKRTEFQTIR</sequence>
<evidence type="ECO:0000313" key="2">
    <source>
        <dbReference type="EMBL" id="KAK9143184.1"/>
    </source>
</evidence>
<name>A0AAP0PHN2_9MAGN</name>
<proteinExistence type="predicted"/>
<evidence type="ECO:0000313" key="3">
    <source>
        <dbReference type="Proteomes" id="UP001420932"/>
    </source>
</evidence>
<accession>A0AAP0PHN2</accession>
<protein>
    <recommendedName>
        <fullName evidence="1">Retrotransposon gag domain-containing protein</fullName>
    </recommendedName>
</protein>
<dbReference type="EMBL" id="JBBNAF010000005">
    <property type="protein sequence ID" value="KAK9143184.1"/>
    <property type="molecule type" value="Genomic_DNA"/>
</dbReference>
<feature type="domain" description="Retrotransposon gag" evidence="1">
    <location>
        <begin position="23"/>
        <end position="75"/>
    </location>
</feature>
<dbReference type="Proteomes" id="UP001420932">
    <property type="component" value="Unassembled WGS sequence"/>
</dbReference>
<organism evidence="2 3">
    <name type="scientific">Stephania yunnanensis</name>
    <dbReference type="NCBI Taxonomy" id="152371"/>
    <lineage>
        <taxon>Eukaryota</taxon>
        <taxon>Viridiplantae</taxon>
        <taxon>Streptophyta</taxon>
        <taxon>Embryophyta</taxon>
        <taxon>Tracheophyta</taxon>
        <taxon>Spermatophyta</taxon>
        <taxon>Magnoliopsida</taxon>
        <taxon>Ranunculales</taxon>
        <taxon>Menispermaceae</taxon>
        <taxon>Menispermoideae</taxon>
        <taxon>Cissampelideae</taxon>
        <taxon>Stephania</taxon>
    </lineage>
</organism>
<dbReference type="InterPro" id="IPR005162">
    <property type="entry name" value="Retrotrans_gag_dom"/>
</dbReference>
<dbReference type="Pfam" id="PF03732">
    <property type="entry name" value="Retrotrans_gag"/>
    <property type="match status" value="1"/>
</dbReference>
<evidence type="ECO:0000259" key="1">
    <source>
        <dbReference type="Pfam" id="PF03732"/>
    </source>
</evidence>
<dbReference type="AlphaFoldDB" id="A0AAP0PHN2"/>
<reference evidence="2 3" key="1">
    <citation type="submission" date="2024-01" db="EMBL/GenBank/DDBJ databases">
        <title>Genome assemblies of Stephania.</title>
        <authorList>
            <person name="Yang L."/>
        </authorList>
    </citation>
    <scope>NUCLEOTIDE SEQUENCE [LARGE SCALE GENOMIC DNA]</scope>
    <source>
        <strain evidence="2">YNDBR</strain>
        <tissue evidence="2">Leaf</tissue>
    </source>
</reference>
<keyword evidence="3" id="KW-1185">Reference proteome</keyword>